<keyword evidence="2" id="KW-1185">Reference proteome</keyword>
<proteinExistence type="predicted"/>
<dbReference type="AlphaFoldDB" id="A0A3M7R8B3"/>
<comment type="caution">
    <text evidence="1">The sequence shown here is derived from an EMBL/GenBank/DDBJ whole genome shotgun (WGS) entry which is preliminary data.</text>
</comment>
<reference evidence="1 2" key="1">
    <citation type="journal article" date="2018" name="Sci. Rep.">
        <title>Genomic signatures of local adaptation to the degree of environmental predictability in rotifers.</title>
        <authorList>
            <person name="Franch-Gras L."/>
            <person name="Hahn C."/>
            <person name="Garcia-Roger E.M."/>
            <person name="Carmona M.J."/>
            <person name="Serra M."/>
            <person name="Gomez A."/>
        </authorList>
    </citation>
    <scope>NUCLEOTIDE SEQUENCE [LARGE SCALE GENOMIC DNA]</scope>
    <source>
        <strain evidence="1">HYR1</strain>
    </source>
</reference>
<evidence type="ECO:0000313" key="1">
    <source>
        <dbReference type="EMBL" id="RNA19478.1"/>
    </source>
</evidence>
<dbReference type="Proteomes" id="UP000276133">
    <property type="component" value="Unassembled WGS sequence"/>
</dbReference>
<organism evidence="1 2">
    <name type="scientific">Brachionus plicatilis</name>
    <name type="common">Marine rotifer</name>
    <name type="synonym">Brachionus muelleri</name>
    <dbReference type="NCBI Taxonomy" id="10195"/>
    <lineage>
        <taxon>Eukaryota</taxon>
        <taxon>Metazoa</taxon>
        <taxon>Spiralia</taxon>
        <taxon>Gnathifera</taxon>
        <taxon>Rotifera</taxon>
        <taxon>Eurotatoria</taxon>
        <taxon>Monogononta</taxon>
        <taxon>Pseudotrocha</taxon>
        <taxon>Ploima</taxon>
        <taxon>Brachionidae</taxon>
        <taxon>Brachionus</taxon>
    </lineage>
</organism>
<accession>A0A3M7R8B3</accession>
<dbReference type="EMBL" id="REGN01004039">
    <property type="protein sequence ID" value="RNA19478.1"/>
    <property type="molecule type" value="Genomic_DNA"/>
</dbReference>
<sequence length="59" mass="6918">MALKMKLFKSPKKKSGFISKNSYTLGLSNATDLPYIRILYIVLNQIWFNILNFIEFCNK</sequence>
<protein>
    <submittedName>
        <fullName evidence="1">Uncharacterized protein</fullName>
    </submittedName>
</protein>
<name>A0A3M7R8B3_BRAPC</name>
<gene>
    <name evidence="1" type="ORF">BpHYR1_016523</name>
</gene>
<evidence type="ECO:0000313" key="2">
    <source>
        <dbReference type="Proteomes" id="UP000276133"/>
    </source>
</evidence>